<sequence>MMNTRILYILIYLLLSGGVFAQQGRPERRGSMPGAGEHEHMHQAGTLVDLHDRIWSWKMVDDYTFVDTVIVDTITSGFHNYDPVFKESYSNIYLGNKGSAYKSNLLSHGSDFNEFIFLNSLEKHFVQPRDIQYFNTKVPYTNLTYINAGPGRRSEENFTGFFTQNINKDWNLGIRYNLVSSVGLYEAQQVDNRNFNLYSSYHSNKYSMHAVFTFNRAQHYENGGLEDDDHTIITDDDTYDDYTRAEDIPVKYMSAINKIENYQMFYNHSLGIGKIKLNRPVTDSIESESQFEEDYELPVSTVFHSLHAGMYKRVYKIDGLDKYFDDNNQLPLYDTVYVDDLETRDSTRYSFVKNTFQIKFNEEANSLLKFGLRAFISNEVKFYKYESEQDSIFNKDKTSYTLKYNSNDTTLVTTYIGGQVFKNLGDNFWWNAGGKLYIQGYRLGDLELQGNINSLYKIFKDTAGIYARGKLLLRSAEFLEENYYSNHFKWSENFKQEKIVNLEAGIKIPTRNFKLSWESKVFTDYIYWNNKALPEQSDDVVSAFQISLNKDFELGAFHSDNRLAYQYTSDEKVYPLPEFAGYSSNYFNFYLAKRVLQVQVGVDVRYHTAYYAPAYMPATGQFYNKNEVKVGDYPFLDAFLNFHLKRARIFVKLDHFNQSFMDRNYFLTQGYPNAPMRIKWGVSWNFYD</sequence>
<dbReference type="RefSeq" id="WP_301200630.1">
    <property type="nucleotide sequence ID" value="NZ_JAPDPI010000030.1"/>
</dbReference>
<dbReference type="InterPro" id="IPR025631">
    <property type="entry name" value="Porin_10"/>
</dbReference>
<keyword evidence="2" id="KW-1185">Reference proteome</keyword>
<evidence type="ECO:0000313" key="2">
    <source>
        <dbReference type="Proteomes" id="UP001207408"/>
    </source>
</evidence>
<evidence type="ECO:0000313" key="1">
    <source>
        <dbReference type="EMBL" id="MCW3806824.1"/>
    </source>
</evidence>
<protein>
    <submittedName>
        <fullName evidence="1">Porin</fullName>
    </submittedName>
</protein>
<dbReference type="Pfam" id="PF14121">
    <property type="entry name" value="Porin_10"/>
    <property type="match status" value="1"/>
</dbReference>
<dbReference type="EMBL" id="JAPDPI010000030">
    <property type="protein sequence ID" value="MCW3806824.1"/>
    <property type="molecule type" value="Genomic_DNA"/>
</dbReference>
<reference evidence="1" key="1">
    <citation type="submission" date="2022-10" db="EMBL/GenBank/DDBJ databases">
        <authorList>
            <person name="Yu W.X."/>
        </authorList>
    </citation>
    <scope>NUCLEOTIDE SEQUENCE</scope>
    <source>
        <strain evidence="1">D04</strain>
    </source>
</reference>
<dbReference type="AlphaFoldDB" id="A0AAE3MFB1"/>
<organism evidence="1 2">
    <name type="scientific">Plebeiibacterium marinum</name>
    <dbReference type="NCBI Taxonomy" id="2992111"/>
    <lineage>
        <taxon>Bacteria</taxon>
        <taxon>Pseudomonadati</taxon>
        <taxon>Bacteroidota</taxon>
        <taxon>Bacteroidia</taxon>
        <taxon>Marinilabiliales</taxon>
        <taxon>Marinilabiliaceae</taxon>
        <taxon>Plebeiibacterium</taxon>
    </lineage>
</organism>
<dbReference type="Proteomes" id="UP001207408">
    <property type="component" value="Unassembled WGS sequence"/>
</dbReference>
<gene>
    <name evidence="1" type="ORF">OM074_14400</name>
</gene>
<proteinExistence type="predicted"/>
<name>A0AAE3MFB1_9BACT</name>
<accession>A0AAE3MFB1</accession>
<comment type="caution">
    <text evidence="1">The sequence shown here is derived from an EMBL/GenBank/DDBJ whole genome shotgun (WGS) entry which is preliminary data.</text>
</comment>